<feature type="compositionally biased region" description="Pro residues" evidence="1">
    <location>
        <begin position="246"/>
        <end position="257"/>
    </location>
</feature>
<dbReference type="STRING" id="56646.A0A2L2T9V0"/>
<sequence>MAENSDDFLEMLEDHQLIELGLGFASQVPQNNPEPSLFLPSPSAPPATFAPRLRPRQIPRPSLGHTIEQAGRPVRVRRSRAPQPQLHPDPHLRNILAPEPAQPAPVIDLTEEPDSPDISRLRGLPAQSARNPRRTNSQRISPPQLARTDGTFVGRSANVIDLTVDSPEEQRPSRHYPHAGRMIPRPDDLIEVEIISQRQRPALSAGSSFAFGSFRGLVIGTDIDITAVFNPPHLDISRNAYARQPSPKPRMSTPPPAQEGFTRNTCTDPEKESESVVICPACDEELAYDPTGSVTQSSVGTAKGKRKRAPGEHHFWALKKCGHVYCADCFENRKPTKTNRDGVGFRSPDARPPHLVGNDLRCAVNDCDTKVSAKTEWVGIFL</sequence>
<dbReference type="GO" id="GO:0033768">
    <property type="term" value="C:SUMO-targeted ubiquitin ligase complex"/>
    <property type="evidence" value="ECO:0007669"/>
    <property type="project" value="TreeGrafter"/>
</dbReference>
<evidence type="ECO:0008006" key="4">
    <source>
        <dbReference type="Google" id="ProtNLM"/>
    </source>
</evidence>
<dbReference type="PANTHER" id="PTHR28042:SF1">
    <property type="entry name" value="E3 UBIQUITIN-PROTEIN LIGASE COMPLEX SLX5-SLX8 SUBUNIT SLX5"/>
    <property type="match status" value="1"/>
</dbReference>
<dbReference type="GO" id="GO:0004842">
    <property type="term" value="F:ubiquitin-protein transferase activity"/>
    <property type="evidence" value="ECO:0007669"/>
    <property type="project" value="TreeGrafter"/>
</dbReference>
<feature type="compositionally biased region" description="Polar residues" evidence="1">
    <location>
        <begin position="128"/>
        <end position="141"/>
    </location>
</feature>
<organism evidence="2 3">
    <name type="scientific">Fusarium venenatum</name>
    <dbReference type="NCBI Taxonomy" id="56646"/>
    <lineage>
        <taxon>Eukaryota</taxon>
        <taxon>Fungi</taxon>
        <taxon>Dikarya</taxon>
        <taxon>Ascomycota</taxon>
        <taxon>Pezizomycotina</taxon>
        <taxon>Sordariomycetes</taxon>
        <taxon>Hypocreomycetidae</taxon>
        <taxon>Hypocreales</taxon>
        <taxon>Nectriaceae</taxon>
        <taxon>Fusarium</taxon>
    </lineage>
</organism>
<feature type="region of interest" description="Disordered" evidence="1">
    <location>
        <begin position="242"/>
        <end position="268"/>
    </location>
</feature>
<dbReference type="PANTHER" id="PTHR28042">
    <property type="entry name" value="E3 UBIQUITIN-PROTEIN LIGASE COMPLEX SLX5-SLX8 SUBUNIT SLX5"/>
    <property type="match status" value="1"/>
</dbReference>
<proteinExistence type="predicted"/>
<evidence type="ECO:0000256" key="1">
    <source>
        <dbReference type="SAM" id="MobiDB-lite"/>
    </source>
</evidence>
<dbReference type="Proteomes" id="UP000245910">
    <property type="component" value="Chromosome I"/>
</dbReference>
<dbReference type="AlphaFoldDB" id="A0A2L2T9V0"/>
<reference evidence="3" key="1">
    <citation type="submission" date="2014-10" db="EMBL/GenBank/DDBJ databases">
        <authorList>
            <person name="King R."/>
        </authorList>
    </citation>
    <scope>NUCLEOTIDE SEQUENCE [LARGE SCALE GENOMIC DNA]</scope>
    <source>
        <strain evidence="3">A3/5</strain>
    </source>
</reference>
<evidence type="ECO:0000313" key="2">
    <source>
        <dbReference type="EMBL" id="CEI66639.1"/>
    </source>
</evidence>
<dbReference type="InterPro" id="IPR038886">
    <property type="entry name" value="E3_SLX5/Rfp1"/>
</dbReference>
<evidence type="ECO:0000313" key="3">
    <source>
        <dbReference type="Proteomes" id="UP000245910"/>
    </source>
</evidence>
<keyword evidence="3" id="KW-1185">Reference proteome</keyword>
<feature type="compositionally biased region" description="Low complexity" evidence="1">
    <location>
        <begin position="33"/>
        <end position="51"/>
    </location>
</feature>
<dbReference type="OrthoDB" id="2398441at2759"/>
<accession>A0A2L2T9V0</accession>
<protein>
    <recommendedName>
        <fullName evidence="4">Cell cycle control protein</fullName>
    </recommendedName>
</protein>
<name>A0A2L2T9V0_9HYPO</name>
<dbReference type="EMBL" id="LN649229">
    <property type="protein sequence ID" value="CEI66639.1"/>
    <property type="molecule type" value="Genomic_DNA"/>
</dbReference>
<feature type="region of interest" description="Disordered" evidence="1">
    <location>
        <begin position="26"/>
        <end position="151"/>
    </location>
</feature>